<proteinExistence type="predicted"/>
<dbReference type="WBParaSite" id="JU765_v2.g20396.t1">
    <property type="protein sequence ID" value="JU765_v2.g20396.t1"/>
    <property type="gene ID" value="JU765_v2.g20396"/>
</dbReference>
<sequence>MLHDKSERLMERLRDKVNLNNRKIVNLISEFYATALLLFIGIGIVSQLILSHEKMNTWIQINIGWGFALTLCVLMTSRTSGGLVNPAVSFLFYTFGRLSFIDMVLYCIVQTAGAFFGTALSYLVYYDQIQHFTGGVQTVTGPNATAALFTTFPPAHLSNCGAFIDQVAGTAILTTFVAAIIDKRNKVPDYLHSLLFGLTLIVIGTAYGMNLGYPINPARDLGPRIFAYVVGYGSEVFTYHGYYFWIPVVAPFFGALLGFWLYMLLVGFQIPDEMKPIKLDLDKESVHDRLNGA</sequence>
<organism evidence="1 2">
    <name type="scientific">Panagrolaimus sp. JU765</name>
    <dbReference type="NCBI Taxonomy" id="591449"/>
    <lineage>
        <taxon>Eukaryota</taxon>
        <taxon>Metazoa</taxon>
        <taxon>Ecdysozoa</taxon>
        <taxon>Nematoda</taxon>
        <taxon>Chromadorea</taxon>
        <taxon>Rhabditida</taxon>
        <taxon>Tylenchina</taxon>
        <taxon>Panagrolaimomorpha</taxon>
        <taxon>Panagrolaimoidea</taxon>
        <taxon>Panagrolaimidae</taxon>
        <taxon>Panagrolaimus</taxon>
    </lineage>
</organism>
<accession>A0AC34QYG7</accession>
<evidence type="ECO:0000313" key="1">
    <source>
        <dbReference type="Proteomes" id="UP000887576"/>
    </source>
</evidence>
<protein>
    <submittedName>
        <fullName evidence="2">Aquaporin</fullName>
    </submittedName>
</protein>
<dbReference type="Proteomes" id="UP000887576">
    <property type="component" value="Unplaced"/>
</dbReference>
<reference evidence="2" key="1">
    <citation type="submission" date="2022-11" db="UniProtKB">
        <authorList>
            <consortium name="WormBaseParasite"/>
        </authorList>
    </citation>
    <scope>IDENTIFICATION</scope>
</reference>
<evidence type="ECO:0000313" key="2">
    <source>
        <dbReference type="WBParaSite" id="JU765_v2.g20396.t1"/>
    </source>
</evidence>
<name>A0AC34QYG7_9BILA</name>